<dbReference type="InterPro" id="IPR058852">
    <property type="entry name" value="HTH_77"/>
</dbReference>
<feature type="non-terminal residue" evidence="2">
    <location>
        <position position="1"/>
    </location>
</feature>
<evidence type="ECO:0000259" key="1">
    <source>
        <dbReference type="Pfam" id="PF25872"/>
    </source>
</evidence>
<organism evidence="2">
    <name type="scientific">uncultured Chloroflexia bacterium</name>
    <dbReference type="NCBI Taxonomy" id="1672391"/>
    <lineage>
        <taxon>Bacteria</taxon>
        <taxon>Bacillati</taxon>
        <taxon>Chloroflexota</taxon>
        <taxon>Chloroflexia</taxon>
        <taxon>environmental samples</taxon>
    </lineage>
</organism>
<proteinExistence type="predicted"/>
<reference evidence="2" key="1">
    <citation type="submission" date="2020-02" db="EMBL/GenBank/DDBJ databases">
        <authorList>
            <person name="Meier V. D."/>
        </authorList>
    </citation>
    <scope>NUCLEOTIDE SEQUENCE</scope>
    <source>
        <strain evidence="2">AVDCRST_MAG93</strain>
    </source>
</reference>
<dbReference type="PANTHER" id="PTHR47691:SF3">
    <property type="entry name" value="HTH-TYPE TRANSCRIPTIONAL REGULATOR RV0890C-RELATED"/>
    <property type="match status" value="1"/>
</dbReference>
<gene>
    <name evidence="2" type="ORF">AVDCRST_MAG93-9080</name>
</gene>
<dbReference type="Pfam" id="PF25872">
    <property type="entry name" value="HTH_77"/>
    <property type="match status" value="1"/>
</dbReference>
<dbReference type="AlphaFoldDB" id="A0A6J4N6J6"/>
<name>A0A6J4N6J6_9CHLR</name>
<protein>
    <submittedName>
        <fullName evidence="2">Transcriptional regulator, AfsR family</fullName>
    </submittedName>
</protein>
<sequence length="362" mass="40188">LQLLTTYLQSKHLLLVLDNCEHLVGVCAQAATALLCACPHLRVLTTSREVLGIAGEVLYHVLPLTPPRSVENVVQRIWDIDSFDAVRLFVERACAVQPTFALSEYNAQAVAHICERLDGIPLALELAAARVRHLPPEQLADRLNDRFRLLTGGSRTALPRQQTLRAALDWSHDLLSDMERVLFRRLSVFAGSWSLAAAEQVTADEADVDHGRDHIDWKDVANLLSALIDKSLVVMDASGGEARYHILETVRAYAHEKCTAAGEVASVCDAHLAFFHRFVLNVKPLLYGAEQICGFERLDREVKNIQAALEWALTTQPMTLLEMADALQMYGQFWGSASDGFRWVKAASSACGLRVQQSRPEQ</sequence>
<accession>A0A6J4N6J6</accession>
<dbReference type="EMBL" id="CADCTR010003045">
    <property type="protein sequence ID" value="CAA9379628.1"/>
    <property type="molecule type" value="Genomic_DNA"/>
</dbReference>
<dbReference type="PANTHER" id="PTHR47691">
    <property type="entry name" value="REGULATOR-RELATED"/>
    <property type="match status" value="1"/>
</dbReference>
<evidence type="ECO:0000313" key="2">
    <source>
        <dbReference type="EMBL" id="CAA9379628.1"/>
    </source>
</evidence>
<dbReference type="SUPFAM" id="SSF52540">
    <property type="entry name" value="P-loop containing nucleoside triphosphate hydrolases"/>
    <property type="match status" value="1"/>
</dbReference>
<dbReference type="InterPro" id="IPR027417">
    <property type="entry name" value="P-loop_NTPase"/>
</dbReference>
<feature type="domain" description="Winged helix-turn-helix" evidence="1">
    <location>
        <begin position="175"/>
        <end position="256"/>
    </location>
</feature>